<dbReference type="CDD" id="cd03801">
    <property type="entry name" value="GT4_PimA-like"/>
    <property type="match status" value="1"/>
</dbReference>
<gene>
    <name evidence="1" type="ORF">KV203_14390</name>
</gene>
<reference evidence="1" key="1">
    <citation type="submission" date="2021-07" db="EMBL/GenBank/DDBJ databases">
        <title>Candidatus Kaistella beijingensis sp. nov. isolated from a municipal wastewater treatment plant is involved in sludge foaming.</title>
        <authorList>
            <person name="Song Y."/>
            <person name="Liu S.-J."/>
        </authorList>
    </citation>
    <scope>NUCLEOTIDE SEQUENCE</scope>
    <source>
        <strain evidence="1">DSM 43998</strain>
    </source>
</reference>
<name>A0ABX8SDU0_9ACTN</name>
<organism evidence="1 2">
    <name type="scientific">Skermania pinensis</name>
    <dbReference type="NCBI Taxonomy" id="39122"/>
    <lineage>
        <taxon>Bacteria</taxon>
        <taxon>Bacillati</taxon>
        <taxon>Actinomycetota</taxon>
        <taxon>Actinomycetes</taxon>
        <taxon>Mycobacteriales</taxon>
        <taxon>Gordoniaceae</taxon>
        <taxon>Skermania</taxon>
    </lineage>
</organism>
<sequence length="347" mass="38896">MLWLSPWMRPLARVYVESLRALDFDVVLVTSNNHPESDAARDYEWVLNPRPHHLETWRPYFAALRRARKFHPDVVITEIVLDPRWIAFAGLAPRVNLVHDDRPHDASEERPLWDRAVFDTWNARAKRTVSFSSYVADAVGADAVVPLTSDLDPHRVPPFVPAADRHDFVLVGRLNEYKNLDVIFRAWQRHVSGPGWQGDDLVLIGDGTMPIEPGEHVRWIKGKYSYDDVIAPMSAAKGSLVHYRVATQSGVQVLAMQLGVAPIVSDQGALPEFQPAGEPALPVDDVDALTRVFDELADPEEAARRGAIAEKEFQRRFAVDVAGPVLGRVLDGVIAEYPGNRLFGRRS</sequence>
<dbReference type="Pfam" id="PF13692">
    <property type="entry name" value="Glyco_trans_1_4"/>
    <property type="match status" value="1"/>
</dbReference>
<dbReference type="EMBL" id="CP079105">
    <property type="protein sequence ID" value="QXQ15937.1"/>
    <property type="molecule type" value="Genomic_DNA"/>
</dbReference>
<evidence type="ECO:0000313" key="1">
    <source>
        <dbReference type="EMBL" id="QXQ15937.1"/>
    </source>
</evidence>
<protein>
    <submittedName>
        <fullName evidence="1">Glycosyltransferase family 4 protein</fullName>
    </submittedName>
</protein>
<keyword evidence="2" id="KW-1185">Reference proteome</keyword>
<dbReference type="SUPFAM" id="SSF53756">
    <property type="entry name" value="UDP-Glycosyltransferase/glycogen phosphorylase"/>
    <property type="match status" value="1"/>
</dbReference>
<proteinExistence type="predicted"/>
<accession>A0ABX8SDU0</accession>
<dbReference type="Proteomes" id="UP000887023">
    <property type="component" value="Chromosome"/>
</dbReference>
<dbReference type="Gene3D" id="3.40.50.2000">
    <property type="entry name" value="Glycogen Phosphorylase B"/>
    <property type="match status" value="2"/>
</dbReference>
<evidence type="ECO:0000313" key="2">
    <source>
        <dbReference type="Proteomes" id="UP000887023"/>
    </source>
</evidence>